<dbReference type="GO" id="GO:0030170">
    <property type="term" value="F:pyridoxal phosphate binding"/>
    <property type="evidence" value="ECO:0007669"/>
    <property type="project" value="InterPro"/>
</dbReference>
<comment type="caution">
    <text evidence="6">The sequence shown here is derived from an EMBL/GenBank/DDBJ whole genome shotgun (WGS) entry which is preliminary data.</text>
</comment>
<dbReference type="InterPro" id="IPR050859">
    <property type="entry name" value="Class-I_PLP-dep_aminotransf"/>
</dbReference>
<dbReference type="InterPro" id="IPR004839">
    <property type="entry name" value="Aminotransferase_I/II_large"/>
</dbReference>
<dbReference type="Proteomes" id="UP000190896">
    <property type="component" value="Unassembled WGS sequence"/>
</dbReference>
<dbReference type="EMBL" id="MPRJ01000043">
    <property type="protein sequence ID" value="OOZ36351.1"/>
    <property type="molecule type" value="Genomic_DNA"/>
</dbReference>
<keyword evidence="2" id="KW-0032">Aminotransferase</keyword>
<keyword evidence="7" id="KW-1185">Reference proteome</keyword>
<dbReference type="Gene3D" id="3.40.640.10">
    <property type="entry name" value="Type I PLP-dependent aspartate aminotransferase-like (Major domain)"/>
    <property type="match status" value="1"/>
</dbReference>
<feature type="domain" description="Aminotransferase class I/classII large" evidence="5">
    <location>
        <begin position="7"/>
        <end position="204"/>
    </location>
</feature>
<dbReference type="GO" id="GO:1901605">
    <property type="term" value="P:alpha-amino acid metabolic process"/>
    <property type="evidence" value="ECO:0007669"/>
    <property type="project" value="TreeGrafter"/>
</dbReference>
<name>A0A1T2KU88_9GAMM</name>
<dbReference type="Pfam" id="PF00155">
    <property type="entry name" value="Aminotran_1_2"/>
    <property type="match status" value="1"/>
</dbReference>
<dbReference type="InterPro" id="IPR015421">
    <property type="entry name" value="PyrdxlP-dep_Trfase_major"/>
</dbReference>
<dbReference type="InterPro" id="IPR015424">
    <property type="entry name" value="PyrdxlP-dep_Trfase"/>
</dbReference>
<dbReference type="PANTHER" id="PTHR42790">
    <property type="entry name" value="AMINOTRANSFERASE"/>
    <property type="match status" value="1"/>
</dbReference>
<evidence type="ECO:0000313" key="7">
    <source>
        <dbReference type="Proteomes" id="UP000190896"/>
    </source>
</evidence>
<proteinExistence type="predicted"/>
<protein>
    <recommendedName>
        <fullName evidence="5">Aminotransferase class I/classII large domain-containing protein</fullName>
    </recommendedName>
</protein>
<dbReference type="InterPro" id="IPR015422">
    <property type="entry name" value="PyrdxlP-dep_Trfase_small"/>
</dbReference>
<keyword evidence="3" id="KW-0808">Transferase</keyword>
<dbReference type="GO" id="GO:0008483">
    <property type="term" value="F:transaminase activity"/>
    <property type="evidence" value="ECO:0007669"/>
    <property type="project" value="UniProtKB-KW"/>
</dbReference>
<evidence type="ECO:0000313" key="6">
    <source>
        <dbReference type="EMBL" id="OOZ36351.1"/>
    </source>
</evidence>
<sequence>MPDNRKEALLKLLKRYDVPLIKDDIFGDLPYEKPRPRSIKSFDREGRVLLCSSFSKTLAPGLRVGWVAPGRYLQEVMHMKYVSSMGTATFLQLAIAEFIATGGYDRHLKRMRMEYRQGRDRMLEWIKTYFPDGTRVTCPQGGFLLWLELPRGVDGEALTYRALDEGIGIASGNLFSATDKFDHHIRLSYASAPTQERERAVKRFGELVSEMTE</sequence>
<dbReference type="Gene3D" id="3.90.1150.10">
    <property type="entry name" value="Aspartate Aminotransferase, domain 1"/>
    <property type="match status" value="1"/>
</dbReference>
<dbReference type="RefSeq" id="WP_078487295.1">
    <property type="nucleotide sequence ID" value="NZ_MPRJ01000043.1"/>
</dbReference>
<keyword evidence="4" id="KW-0663">Pyridoxal phosphate</keyword>
<gene>
    <name evidence="6" type="ORF">BOW51_07610</name>
</gene>
<dbReference type="PANTHER" id="PTHR42790:SF7">
    <property type="entry name" value="GNTR FAMILY TRANSCRIPTIONAL REGULATORY PROTEIN"/>
    <property type="match status" value="1"/>
</dbReference>
<evidence type="ECO:0000256" key="1">
    <source>
        <dbReference type="ARBA" id="ARBA00001933"/>
    </source>
</evidence>
<evidence type="ECO:0000256" key="2">
    <source>
        <dbReference type="ARBA" id="ARBA00022576"/>
    </source>
</evidence>
<dbReference type="CDD" id="cd00609">
    <property type="entry name" value="AAT_like"/>
    <property type="match status" value="1"/>
</dbReference>
<dbReference type="SUPFAM" id="SSF53383">
    <property type="entry name" value="PLP-dependent transferases"/>
    <property type="match status" value="1"/>
</dbReference>
<evidence type="ECO:0000256" key="3">
    <source>
        <dbReference type="ARBA" id="ARBA00022679"/>
    </source>
</evidence>
<evidence type="ECO:0000259" key="5">
    <source>
        <dbReference type="Pfam" id="PF00155"/>
    </source>
</evidence>
<accession>A0A1T2KU88</accession>
<organism evidence="6 7">
    <name type="scientific">Solemya velesiana gill symbiont</name>
    <dbReference type="NCBI Taxonomy" id="1918948"/>
    <lineage>
        <taxon>Bacteria</taxon>
        <taxon>Pseudomonadati</taxon>
        <taxon>Pseudomonadota</taxon>
        <taxon>Gammaproteobacteria</taxon>
        <taxon>sulfur-oxidizing symbionts</taxon>
    </lineage>
</organism>
<dbReference type="OrthoDB" id="9804020at2"/>
<evidence type="ECO:0000256" key="4">
    <source>
        <dbReference type="ARBA" id="ARBA00022898"/>
    </source>
</evidence>
<dbReference type="AlphaFoldDB" id="A0A1T2KU88"/>
<comment type="cofactor">
    <cofactor evidence="1">
        <name>pyridoxal 5'-phosphate</name>
        <dbReference type="ChEBI" id="CHEBI:597326"/>
    </cofactor>
</comment>
<reference evidence="6 7" key="1">
    <citation type="submission" date="2016-11" db="EMBL/GenBank/DDBJ databases">
        <title>Mixed transmission modes and dynamic genome evolution in an obligate animal-bacterial symbiosis.</title>
        <authorList>
            <person name="Russell S.L."/>
            <person name="Corbett-Detig R.B."/>
            <person name="Cavanaugh C.M."/>
        </authorList>
    </citation>
    <scope>NUCLEOTIDE SEQUENCE [LARGE SCALE GENOMIC DNA]</scope>
    <source>
        <strain evidence="6">Se-Cadez</strain>
    </source>
</reference>